<dbReference type="Pfam" id="PF00348">
    <property type="entry name" value="polyprenyl_synt"/>
    <property type="match status" value="1"/>
</dbReference>
<dbReference type="EMBL" id="CP101988">
    <property type="protein sequence ID" value="UUI75629.1"/>
    <property type="molecule type" value="Genomic_DNA"/>
</dbReference>
<dbReference type="InterPro" id="IPR000092">
    <property type="entry name" value="Polyprenyl_synt"/>
</dbReference>
<proteinExistence type="inferred from homology"/>
<dbReference type="PANTHER" id="PTHR12001:SF85">
    <property type="entry name" value="SHORT CHAIN ISOPRENYL DIPHOSPHATE SYNTHASE"/>
    <property type="match status" value="1"/>
</dbReference>
<evidence type="ECO:0000256" key="4">
    <source>
        <dbReference type="ARBA" id="ARBA00022723"/>
    </source>
</evidence>
<evidence type="ECO:0000313" key="8">
    <source>
        <dbReference type="Proteomes" id="UP001316189"/>
    </source>
</evidence>
<protein>
    <submittedName>
        <fullName evidence="7">Polyprenyl synthetase family protein</fullName>
    </submittedName>
</protein>
<comment type="cofactor">
    <cofactor evidence="1">
        <name>Mg(2+)</name>
        <dbReference type="ChEBI" id="CHEBI:18420"/>
    </cofactor>
</comment>
<dbReference type="SUPFAM" id="SSF48576">
    <property type="entry name" value="Terpenoid synthases"/>
    <property type="match status" value="1"/>
</dbReference>
<evidence type="ECO:0000256" key="5">
    <source>
        <dbReference type="ARBA" id="ARBA00022842"/>
    </source>
</evidence>
<dbReference type="PANTHER" id="PTHR12001">
    <property type="entry name" value="GERANYLGERANYL PYROPHOSPHATE SYNTHASE"/>
    <property type="match status" value="1"/>
</dbReference>
<evidence type="ECO:0000313" key="7">
    <source>
        <dbReference type="EMBL" id="UUI75629.1"/>
    </source>
</evidence>
<name>A0ABY5KZP3_9CELL</name>
<keyword evidence="3 6" id="KW-0808">Transferase</keyword>
<keyword evidence="4" id="KW-0479">Metal-binding</keyword>
<evidence type="ECO:0000256" key="3">
    <source>
        <dbReference type="ARBA" id="ARBA00022679"/>
    </source>
</evidence>
<keyword evidence="5" id="KW-0460">Magnesium</keyword>
<gene>
    <name evidence="7" type="ORF">NP064_01520</name>
</gene>
<dbReference type="SFLD" id="SFLDS00005">
    <property type="entry name" value="Isoprenoid_Synthase_Type_I"/>
    <property type="match status" value="1"/>
</dbReference>
<dbReference type="RefSeq" id="WP_227568280.1">
    <property type="nucleotide sequence ID" value="NZ_CP101988.1"/>
</dbReference>
<reference evidence="7 8" key="1">
    <citation type="submission" date="2022-07" db="EMBL/GenBank/DDBJ databases">
        <title>Novel species in genus cellulomonas.</title>
        <authorList>
            <person name="Ye L."/>
        </authorList>
    </citation>
    <scope>NUCLEOTIDE SEQUENCE [LARGE SCALE GENOMIC DNA]</scope>
    <source>
        <strain evidence="8">zg-Y338</strain>
    </source>
</reference>
<dbReference type="InterPro" id="IPR008949">
    <property type="entry name" value="Isoprenoid_synthase_dom_sf"/>
</dbReference>
<accession>A0ABY5KZP3</accession>
<evidence type="ECO:0000256" key="6">
    <source>
        <dbReference type="RuleBase" id="RU004466"/>
    </source>
</evidence>
<evidence type="ECO:0000256" key="2">
    <source>
        <dbReference type="ARBA" id="ARBA00006706"/>
    </source>
</evidence>
<dbReference type="Proteomes" id="UP001316189">
    <property type="component" value="Chromosome"/>
</dbReference>
<evidence type="ECO:0000256" key="1">
    <source>
        <dbReference type="ARBA" id="ARBA00001946"/>
    </source>
</evidence>
<sequence length="372" mass="38509">MNEQVSTADALTRDDARAEQTAFASRVDTAMAATTAALRRYLAARVERAGHVATPYAQLWEALGEQVGGKLMRPRLTVAAYLGLGGTDVEAVASIAAAQELLHTAMLTHDDLIDHDEVRRGRPNLAGSHRAALARAGVTGRAADDQVAATGLLGGDLALASAFELVASAPVDPALRVAVVGLMARSIGTTVAGELLDVGAELRSPSAVDALRIAELKTAAYSCIGPLNAGAVLAQAPPSAHVRLERFGRSLGIAFQLVDDDLGVFGDPARTGKSTLSDLREGKRTELLRLTYLLADDAGRALLDRLVGDPSLEEAGAAQVRAVMTASGARDRSTALASGAARSAREGALRTLPQPLAGYLAALVDELDGRGS</sequence>
<keyword evidence="8" id="KW-1185">Reference proteome</keyword>
<organism evidence="7 8">
    <name type="scientific">Cellulomonas chengniuliangii</name>
    <dbReference type="NCBI Taxonomy" id="2968084"/>
    <lineage>
        <taxon>Bacteria</taxon>
        <taxon>Bacillati</taxon>
        <taxon>Actinomycetota</taxon>
        <taxon>Actinomycetes</taxon>
        <taxon>Micrococcales</taxon>
        <taxon>Cellulomonadaceae</taxon>
        <taxon>Cellulomonas</taxon>
    </lineage>
</organism>
<dbReference type="Gene3D" id="1.10.600.10">
    <property type="entry name" value="Farnesyl Diphosphate Synthase"/>
    <property type="match status" value="1"/>
</dbReference>
<dbReference type="CDD" id="cd00685">
    <property type="entry name" value="Trans_IPPS_HT"/>
    <property type="match status" value="1"/>
</dbReference>
<comment type="similarity">
    <text evidence="2 6">Belongs to the FPP/GGPP synthase family.</text>
</comment>